<name>A0A417YV21_9BACI</name>
<dbReference type="RefSeq" id="WP_118920541.1">
    <property type="nucleotide sequence ID" value="NZ_QWEG01000005.1"/>
</dbReference>
<keyword evidence="1" id="KW-0238">DNA-binding</keyword>
<accession>A0A417YV21</accession>
<proteinExistence type="predicted"/>
<dbReference type="Proteomes" id="UP000284416">
    <property type="component" value="Unassembled WGS sequence"/>
</dbReference>
<reference evidence="5 6" key="1">
    <citation type="journal article" date="2017" name="Int. J. Syst. Evol. Microbiol.">
        <title>Bacillus notoginsengisoli sp. nov., a novel bacterium isolated from the rhizosphere of Panax notoginseng.</title>
        <authorList>
            <person name="Zhang M.Y."/>
            <person name="Cheng J."/>
            <person name="Cai Y."/>
            <person name="Zhang T.Y."/>
            <person name="Wu Y.Y."/>
            <person name="Manikprabhu D."/>
            <person name="Li W.J."/>
            <person name="Zhang Y.X."/>
        </authorList>
    </citation>
    <scope>NUCLEOTIDE SEQUENCE [LARGE SCALE GENOMIC DNA]</scope>
    <source>
        <strain evidence="5 6">JCM 30743</strain>
    </source>
</reference>
<dbReference type="Pfam" id="PF07282">
    <property type="entry name" value="Cas12f1-like_TNB"/>
    <property type="match status" value="1"/>
</dbReference>
<evidence type="ECO:0000313" key="6">
    <source>
        <dbReference type="Proteomes" id="UP000284416"/>
    </source>
</evidence>
<evidence type="ECO:0000256" key="2">
    <source>
        <dbReference type="SAM" id="Coils"/>
    </source>
</evidence>
<dbReference type="InterPro" id="IPR010095">
    <property type="entry name" value="Cas12f1-like_TNB"/>
</dbReference>
<evidence type="ECO:0000256" key="3">
    <source>
        <dbReference type="SAM" id="MobiDB-lite"/>
    </source>
</evidence>
<dbReference type="OrthoDB" id="1652909at2"/>
<evidence type="ECO:0000259" key="4">
    <source>
        <dbReference type="Pfam" id="PF07282"/>
    </source>
</evidence>
<keyword evidence="6" id="KW-1185">Reference proteome</keyword>
<organism evidence="5 6">
    <name type="scientific">Neobacillus notoginsengisoli</name>
    <dbReference type="NCBI Taxonomy" id="1578198"/>
    <lineage>
        <taxon>Bacteria</taxon>
        <taxon>Bacillati</taxon>
        <taxon>Bacillota</taxon>
        <taxon>Bacilli</taxon>
        <taxon>Bacillales</taxon>
        <taxon>Bacillaceae</taxon>
        <taxon>Neobacillus</taxon>
    </lineage>
</organism>
<protein>
    <submittedName>
        <fullName evidence="5">Transposase</fullName>
    </submittedName>
</protein>
<feature type="coiled-coil region" evidence="2">
    <location>
        <begin position="300"/>
        <end position="327"/>
    </location>
</feature>
<feature type="domain" description="Cas12f1-like TNB" evidence="4">
    <location>
        <begin position="361"/>
        <end position="421"/>
    </location>
</feature>
<dbReference type="AlphaFoldDB" id="A0A417YV21"/>
<gene>
    <name evidence="5" type="ORF">D1B31_09535</name>
</gene>
<dbReference type="EMBL" id="QWEG01000005">
    <property type="protein sequence ID" value="RHW41167.1"/>
    <property type="molecule type" value="Genomic_DNA"/>
</dbReference>
<keyword evidence="2" id="KW-0175">Coiled coil</keyword>
<comment type="caution">
    <text evidence="5">The sequence shown here is derived from an EMBL/GenBank/DDBJ whole genome shotgun (WGS) entry which is preliminary data.</text>
</comment>
<dbReference type="GO" id="GO:0003677">
    <property type="term" value="F:DNA binding"/>
    <property type="evidence" value="ECO:0007669"/>
    <property type="project" value="UniProtKB-KW"/>
</dbReference>
<sequence>MGAPKDRTPSFIATIRLKTDKKAEKQLLVLSECARQLYNACLGESLKRLKAIQSTELYKETVQLSKTAEEEIEKRRANFKYLNETFGFTDYSIQSFGTKTKNDSKFIAEHLGTHICQKISTRAFKAVQKLAFKKAKKVWFKRKGEFVSLEGKNNKTFLTYANGYLFIGKILSFKCLIDPKDQWMQHALKQRIKYCRLIKKEVKGKNRFYVQLILEGHPYRKYQLGKEKVGLDIGPSTIAIVGETKAELKEFCEEVVYLDKENRKLHRKLDRQRRANNPNNYQSNGVVKKGKKKWTNSHRYIRTRSAYRELERKIKEVRKQLHGRDTNQILQLASSIHTEKLSYKAFQKMFGKSIGRKAPSMFLSMLKRKVQLQGGSFREFPTYSTKLSQSCHCGAVKKKGLRERWHNCACGVEAQRDLYSAFLARYVTTTNSLGIKQAKREWDRFSTVLKECITKMKKIKPEKKYISTFGL</sequence>
<evidence type="ECO:0000313" key="5">
    <source>
        <dbReference type="EMBL" id="RHW41167.1"/>
    </source>
</evidence>
<dbReference type="NCBIfam" id="NF040570">
    <property type="entry name" value="guided_TnpB"/>
    <property type="match status" value="1"/>
</dbReference>
<feature type="compositionally biased region" description="Polar residues" evidence="3">
    <location>
        <begin position="275"/>
        <end position="285"/>
    </location>
</feature>
<feature type="region of interest" description="Disordered" evidence="3">
    <location>
        <begin position="269"/>
        <end position="293"/>
    </location>
</feature>
<evidence type="ECO:0000256" key="1">
    <source>
        <dbReference type="ARBA" id="ARBA00023125"/>
    </source>
</evidence>